<feature type="region of interest" description="Disordered" evidence="2">
    <location>
        <begin position="495"/>
        <end position="515"/>
    </location>
</feature>
<dbReference type="GO" id="GO:0046872">
    <property type="term" value="F:metal ion binding"/>
    <property type="evidence" value="ECO:0007669"/>
    <property type="project" value="UniProtKB-KW"/>
</dbReference>
<dbReference type="InterPro" id="IPR015995">
    <property type="entry name" value="MlrC_N"/>
</dbReference>
<evidence type="ECO:0000259" key="4">
    <source>
        <dbReference type="Pfam" id="PF07364"/>
    </source>
</evidence>
<dbReference type="Pfam" id="PF07171">
    <property type="entry name" value="MlrC_C"/>
    <property type="match status" value="1"/>
</dbReference>
<evidence type="ECO:0000256" key="1">
    <source>
        <dbReference type="PIRNR" id="PIRNR012702"/>
    </source>
</evidence>
<keyword evidence="1" id="KW-0645">Protease</keyword>
<evidence type="ECO:0000259" key="3">
    <source>
        <dbReference type="Pfam" id="PF07171"/>
    </source>
</evidence>
<feature type="compositionally biased region" description="Basic and acidic residues" evidence="2">
    <location>
        <begin position="503"/>
        <end position="515"/>
    </location>
</feature>
<evidence type="ECO:0000313" key="5">
    <source>
        <dbReference type="EMBL" id="NIA70647.1"/>
    </source>
</evidence>
<comment type="caution">
    <text evidence="5">The sequence shown here is derived from an EMBL/GenBank/DDBJ whole genome shotgun (WGS) entry which is preliminary data.</text>
</comment>
<dbReference type="EMBL" id="JAAQPH010000015">
    <property type="protein sequence ID" value="NIA70647.1"/>
    <property type="molecule type" value="Genomic_DNA"/>
</dbReference>
<evidence type="ECO:0000256" key="2">
    <source>
        <dbReference type="SAM" id="MobiDB-lite"/>
    </source>
</evidence>
<sequence>MLQETTKTFRVAVGGFALESVSFLPQETGVEAFEREARRGADLIEALGGTATVAGGFLALLAEAGAEAVPLVYSDCSAAGPASDAAFEEFGDEILRGLSAAEPLDGVLLFLHGAMTTPARTDPEGDLLQSVRALLGPSLPIMVAFDLHANLSPRTAELCDALFGFHFSPHIDMAETGKRAARCLMARLKGEEDPQLAMVKVPMMLPSIFTATALAPLSDIVAESLSLPQRVPGVIDASVFCGFAYADTPDIGFSVAVVADGDQALAAQEAARLAELTWQSRDALLHDELVLGLEDGLVEARRIAVRSDRPVVVLEHADRLNDSTWCLRSLIDGPSGMAVHCPYLWDPDSAAAAVAAGAGARLNLALGGRSSERAGGSIAVEAEVLWAGQKVFTGSGPMRRGRRINLGPAALLRIGDVTVSVISNSTTAIDLDALEQFGVDFTAQDILLLRSKTHFRAVFEPLAVAIVIVDTPDWGTADLARLPYRHAPAGLFPLDRAAQKSRSRAETRTQEKQAQ</sequence>
<dbReference type="GO" id="GO:0008237">
    <property type="term" value="F:metallopeptidase activity"/>
    <property type="evidence" value="ECO:0007669"/>
    <property type="project" value="UniProtKB-KW"/>
</dbReference>
<keyword evidence="1" id="KW-0482">Metalloprotease</keyword>
<dbReference type="GO" id="GO:0006508">
    <property type="term" value="P:proteolysis"/>
    <property type="evidence" value="ECO:0007669"/>
    <property type="project" value="UniProtKB-KW"/>
</dbReference>
<reference evidence="5" key="1">
    <citation type="submission" date="2020-03" db="EMBL/GenBank/DDBJ databases">
        <title>Genome of Pelagibius litoralis DSM 21314T.</title>
        <authorList>
            <person name="Wang G."/>
        </authorList>
    </citation>
    <scope>NUCLEOTIDE SEQUENCE</scope>
    <source>
        <strain evidence="5">DSM 21314</strain>
    </source>
</reference>
<protein>
    <recommendedName>
        <fullName evidence="1">Microcystinase C</fullName>
        <shortName evidence="1">MlrC</shortName>
    </recommendedName>
</protein>
<organism evidence="5 6">
    <name type="scientific">Pelagibius litoralis</name>
    <dbReference type="NCBI Taxonomy" id="374515"/>
    <lineage>
        <taxon>Bacteria</taxon>
        <taxon>Pseudomonadati</taxon>
        <taxon>Pseudomonadota</taxon>
        <taxon>Alphaproteobacteria</taxon>
        <taxon>Rhodospirillales</taxon>
        <taxon>Rhodovibrionaceae</taxon>
        <taxon>Pelagibius</taxon>
    </lineage>
</organism>
<dbReference type="InterPro" id="IPR009197">
    <property type="entry name" value="MlrC"/>
</dbReference>
<feature type="domain" description="Microcystin LR degradation protein MlrC N-terminal" evidence="4">
    <location>
        <begin position="10"/>
        <end position="284"/>
    </location>
</feature>
<dbReference type="PIRSF" id="PIRSF012702">
    <property type="entry name" value="UCP012702"/>
    <property type="match status" value="1"/>
</dbReference>
<comment type="function">
    <text evidence="1">Involved in peptidolytic degradation of cyclic heptapeptide hepatotoxin microcystin (MC).</text>
</comment>
<feature type="domain" description="Microcystin LR degradation protein MlrC C-terminal" evidence="3">
    <location>
        <begin position="321"/>
        <end position="486"/>
    </location>
</feature>
<keyword evidence="1" id="KW-0479">Metal-binding</keyword>
<comment type="cofactor">
    <cofactor evidence="1">
        <name>Zn(2+)</name>
        <dbReference type="ChEBI" id="CHEBI:29105"/>
    </cofactor>
    <text evidence="1">Binds 1 zinc ion per subunit.</text>
</comment>
<dbReference type="Proteomes" id="UP000761264">
    <property type="component" value="Unassembled WGS sequence"/>
</dbReference>
<name>A0A967KAS2_9PROT</name>
<dbReference type="InterPro" id="IPR010799">
    <property type="entry name" value="MlrC_C"/>
</dbReference>
<accession>A0A967KAS2</accession>
<keyword evidence="1" id="KW-0378">Hydrolase</keyword>
<dbReference type="AlphaFoldDB" id="A0A967KAS2"/>
<proteinExistence type="inferred from homology"/>
<keyword evidence="6" id="KW-1185">Reference proteome</keyword>
<dbReference type="Pfam" id="PF07364">
    <property type="entry name" value="DUF1485"/>
    <property type="match status" value="1"/>
</dbReference>
<evidence type="ECO:0000313" key="6">
    <source>
        <dbReference type="Proteomes" id="UP000761264"/>
    </source>
</evidence>
<dbReference type="RefSeq" id="WP_167227465.1">
    <property type="nucleotide sequence ID" value="NZ_JAAQPH010000015.1"/>
</dbReference>
<comment type="similarity">
    <text evidence="1">Belongs to the peptidase M81 family.</text>
</comment>
<gene>
    <name evidence="5" type="ORF">HBA54_18780</name>
</gene>